<dbReference type="OrthoDB" id="10252354at2759"/>
<dbReference type="GO" id="GO:0000935">
    <property type="term" value="C:division septum"/>
    <property type="evidence" value="ECO:0007669"/>
    <property type="project" value="EnsemblFungi"/>
</dbReference>
<dbReference type="eggNOG" id="KOG0581">
    <property type="taxonomic scope" value="Eukaryota"/>
</dbReference>
<evidence type="ECO:0000259" key="9">
    <source>
        <dbReference type="PROSITE" id="PS50011"/>
    </source>
</evidence>
<dbReference type="FunFam" id="1.10.510.10:FF:000263">
    <property type="entry name" value="MAP kinase skh1/pek1"/>
    <property type="match status" value="1"/>
</dbReference>
<feature type="compositionally biased region" description="Low complexity" evidence="8">
    <location>
        <begin position="95"/>
        <end position="112"/>
    </location>
</feature>
<keyword evidence="3" id="KW-0418">Kinase</keyword>
<evidence type="ECO:0000313" key="10">
    <source>
        <dbReference type="EMBL" id="CAG86463.2"/>
    </source>
</evidence>
<comment type="similarity">
    <text evidence="5">Belongs to the protein kinase superfamily. STE Ser/Thr protein kinase family. MAP kinase kinase subfamily.</text>
</comment>
<dbReference type="PROSITE" id="PS50011">
    <property type="entry name" value="PROTEIN_KINASE_DOM"/>
    <property type="match status" value="1"/>
</dbReference>
<name>Q6BTT8_DEBHA</name>
<dbReference type="GO" id="GO:0050850">
    <property type="term" value="P:positive regulation of calcium-mediated signaling"/>
    <property type="evidence" value="ECO:0007669"/>
    <property type="project" value="EnsemblFungi"/>
</dbReference>
<accession>Q6BTT8</accession>
<dbReference type="HOGENOM" id="CLU_000288_63_23_1"/>
<dbReference type="SMART" id="SM00220">
    <property type="entry name" value="S_TKc"/>
    <property type="match status" value="1"/>
</dbReference>
<dbReference type="KEGG" id="dha:DEHA2C15972g"/>
<gene>
    <name evidence="10" type="ordered locus">DEHA2C15972g</name>
</gene>
<evidence type="ECO:0000256" key="5">
    <source>
        <dbReference type="ARBA" id="ARBA00038035"/>
    </source>
</evidence>
<dbReference type="GO" id="GO:0004674">
    <property type="term" value="F:protein serine/threonine kinase activity"/>
    <property type="evidence" value="ECO:0007669"/>
    <property type="project" value="UniProtKB-KW"/>
</dbReference>
<dbReference type="GO" id="GO:0000196">
    <property type="term" value="P:cell integrity MAPK cascade"/>
    <property type="evidence" value="ECO:0007669"/>
    <property type="project" value="EnsemblFungi"/>
</dbReference>
<reference evidence="10 11" key="1">
    <citation type="journal article" date="2004" name="Nature">
        <title>Genome evolution in yeasts.</title>
        <authorList>
            <consortium name="Genolevures"/>
            <person name="Dujon B."/>
            <person name="Sherman D."/>
            <person name="Fischer G."/>
            <person name="Durrens P."/>
            <person name="Casaregola S."/>
            <person name="Lafontaine I."/>
            <person name="de Montigny J."/>
            <person name="Marck C."/>
            <person name="Neuveglise C."/>
            <person name="Talla E."/>
            <person name="Goffard N."/>
            <person name="Frangeul L."/>
            <person name="Aigle M."/>
            <person name="Anthouard V."/>
            <person name="Babour A."/>
            <person name="Barbe V."/>
            <person name="Barnay S."/>
            <person name="Blanchin S."/>
            <person name="Beckerich J.M."/>
            <person name="Beyne E."/>
            <person name="Bleykasten C."/>
            <person name="Boisrame A."/>
            <person name="Boyer J."/>
            <person name="Cattolico L."/>
            <person name="Confanioleri F."/>
            <person name="de Daruvar A."/>
            <person name="Despons L."/>
            <person name="Fabre E."/>
            <person name="Fairhead C."/>
            <person name="Ferry-Dumazet H."/>
            <person name="Groppi A."/>
            <person name="Hantraye F."/>
            <person name="Hennequin C."/>
            <person name="Jauniaux N."/>
            <person name="Joyet P."/>
            <person name="Kachouri R."/>
            <person name="Kerrest A."/>
            <person name="Koszul R."/>
            <person name="Lemaire M."/>
            <person name="Lesur I."/>
            <person name="Ma L."/>
            <person name="Muller H."/>
            <person name="Nicaud J.M."/>
            <person name="Nikolski M."/>
            <person name="Oztas S."/>
            <person name="Ozier-Kalogeropoulos O."/>
            <person name="Pellenz S."/>
            <person name="Potier S."/>
            <person name="Richard G.F."/>
            <person name="Straub M.L."/>
            <person name="Suleau A."/>
            <person name="Swennene D."/>
            <person name="Tekaia F."/>
            <person name="Wesolowski-Louvel M."/>
            <person name="Westhof E."/>
            <person name="Wirth B."/>
            <person name="Zeniou-Meyer M."/>
            <person name="Zivanovic I."/>
            <person name="Bolotin-Fukuhara M."/>
            <person name="Thierry A."/>
            <person name="Bouchier C."/>
            <person name="Caudron B."/>
            <person name="Scarpelli C."/>
            <person name="Gaillardin C."/>
            <person name="Weissenbach J."/>
            <person name="Wincker P."/>
            <person name="Souciet J.L."/>
        </authorList>
    </citation>
    <scope>NUCLEOTIDE SEQUENCE [LARGE SCALE GENOMIC DNA]</scope>
    <source>
        <strain evidence="11">ATCC 36239 / CBS 767 / BCRC 21394 / JCM 1990 / NBRC 0083 / IGC 2968</strain>
    </source>
</reference>
<dbReference type="InParanoid" id="Q6BTT8"/>
<feature type="domain" description="Protein kinase" evidence="9">
    <location>
        <begin position="138"/>
        <end position="404"/>
    </location>
</feature>
<dbReference type="Gene3D" id="3.30.200.20">
    <property type="entry name" value="Phosphorylase Kinase, domain 1"/>
    <property type="match status" value="1"/>
</dbReference>
<dbReference type="InterPro" id="IPR050915">
    <property type="entry name" value="MAP_kinase_kinase"/>
</dbReference>
<feature type="compositionally biased region" description="Polar residues" evidence="8">
    <location>
        <begin position="58"/>
        <end position="81"/>
    </location>
</feature>
<evidence type="ECO:0000256" key="1">
    <source>
        <dbReference type="ARBA" id="ARBA00022679"/>
    </source>
</evidence>
<feature type="binding site" evidence="6">
    <location>
        <position position="167"/>
    </location>
    <ligand>
        <name>ATP</name>
        <dbReference type="ChEBI" id="CHEBI:30616"/>
    </ligand>
</feature>
<dbReference type="OMA" id="CFVMELM"/>
<dbReference type="Pfam" id="PF00069">
    <property type="entry name" value="Pkinase"/>
    <property type="match status" value="1"/>
</dbReference>
<proteinExistence type="inferred from homology"/>
<dbReference type="Proteomes" id="UP000000599">
    <property type="component" value="Chromosome C"/>
</dbReference>
<evidence type="ECO:0000256" key="4">
    <source>
        <dbReference type="ARBA" id="ARBA00022840"/>
    </source>
</evidence>
<dbReference type="VEuPathDB" id="FungiDB:DEHA2C15972g"/>
<dbReference type="GO" id="GO:0005524">
    <property type="term" value="F:ATP binding"/>
    <property type="evidence" value="ECO:0007669"/>
    <property type="project" value="UniProtKB-UniRule"/>
</dbReference>
<dbReference type="SUPFAM" id="SSF56112">
    <property type="entry name" value="Protein kinase-like (PK-like)"/>
    <property type="match status" value="1"/>
</dbReference>
<organism evidence="10 11">
    <name type="scientific">Debaryomyces hansenii (strain ATCC 36239 / CBS 767 / BCRC 21394 / JCM 1990 / NBRC 0083 / IGC 2968)</name>
    <name type="common">Yeast</name>
    <name type="synonym">Torulaspora hansenii</name>
    <dbReference type="NCBI Taxonomy" id="284592"/>
    <lineage>
        <taxon>Eukaryota</taxon>
        <taxon>Fungi</taxon>
        <taxon>Dikarya</taxon>
        <taxon>Ascomycota</taxon>
        <taxon>Saccharomycotina</taxon>
        <taxon>Pichiomycetes</taxon>
        <taxon>Debaryomycetaceae</taxon>
        <taxon>Debaryomyces</taxon>
    </lineage>
</organism>
<sequence>MSNQGTIYSIPNSKKPTNNKLPNLLIPSPVSINKSDQTYKQPRRKPPPIDFSRIHGAYSNTPDTISPNPSSGTHSGIQSATSDISENLRAHNIGNNTKQNNEQCKNNEQSKNNNDEIQKRVEDLSPDDWNRLANDNQIIELNKLGEGNGGSVSKCTLVNGSQIFALKLINADPNPNIQKQIIRELQYNRVCDSPNIVKYYGTFMVEKQSMIGISMEYMGGRSLDAIYKRVIELDPTNRINEKVLGKVAESILTGLNYLHQQRIIHRDIKPSNILLDSEGNIKLCDFGVSGEVVNSLATTFVGTQYYMAPERIMGKPYTVSCDIWSLGLTLLEVAICKFPFITDDTMVGPIELLSLILEYEPKLNDIPEQGIFWSDSFKNFIGYCLKKNSEERPSPRQMLSHPWCVSQSKIKVRMDKFVKKLWGQLD</sequence>
<evidence type="ECO:0000256" key="2">
    <source>
        <dbReference type="ARBA" id="ARBA00022741"/>
    </source>
</evidence>
<keyword evidence="2 6" id="KW-0547">Nucleotide-binding</keyword>
<dbReference type="PANTHER" id="PTHR47448">
    <property type="entry name" value="DUAL SPECIFICITY MITOGEN-ACTIVATED PROTEIN KINASE KINASE DSOR1-LIKE PROTEIN"/>
    <property type="match status" value="1"/>
</dbReference>
<keyword evidence="1" id="KW-0808">Transferase</keyword>
<evidence type="ECO:0000256" key="6">
    <source>
        <dbReference type="PROSITE-ProRule" id="PRU10141"/>
    </source>
</evidence>
<dbReference type="FunCoup" id="Q6BTT8">
    <property type="interactions" value="667"/>
</dbReference>
<dbReference type="AlphaFoldDB" id="Q6BTT8"/>
<dbReference type="InterPro" id="IPR017441">
    <property type="entry name" value="Protein_kinase_ATP_BS"/>
</dbReference>
<keyword evidence="7" id="KW-0723">Serine/threonine-protein kinase</keyword>
<dbReference type="EMBL" id="CR382135">
    <property type="protein sequence ID" value="CAG86463.2"/>
    <property type="molecule type" value="Genomic_DNA"/>
</dbReference>
<dbReference type="InterPro" id="IPR011009">
    <property type="entry name" value="Kinase-like_dom_sf"/>
</dbReference>
<feature type="compositionally biased region" description="Polar residues" evidence="8">
    <location>
        <begin position="30"/>
        <end position="40"/>
    </location>
</feature>
<dbReference type="RefSeq" id="XP_458381.2">
    <property type="nucleotide sequence ID" value="XM_458381.1"/>
</dbReference>
<protein>
    <submittedName>
        <fullName evidence="10">DEHA2C15972p</fullName>
    </submittedName>
</protein>
<dbReference type="Gene3D" id="1.10.510.10">
    <property type="entry name" value="Transferase(Phosphotransferase) domain 1"/>
    <property type="match status" value="1"/>
</dbReference>
<dbReference type="GO" id="GO:0005737">
    <property type="term" value="C:cytoplasm"/>
    <property type="evidence" value="ECO:0007669"/>
    <property type="project" value="EnsemblFungi"/>
</dbReference>
<dbReference type="GO" id="GO:0030447">
    <property type="term" value="P:filamentous growth"/>
    <property type="evidence" value="ECO:0007669"/>
    <property type="project" value="UniProtKB-ARBA"/>
</dbReference>
<dbReference type="STRING" id="284592.Q6BTT8"/>
<dbReference type="PANTHER" id="PTHR47448:SF5">
    <property type="entry name" value="MITOGEN-ACTIVATED PROTEIN KINASE KINAE MKK2"/>
    <property type="match status" value="1"/>
</dbReference>
<dbReference type="InterPro" id="IPR000719">
    <property type="entry name" value="Prot_kinase_dom"/>
</dbReference>
<feature type="region of interest" description="Disordered" evidence="8">
    <location>
        <begin position="93"/>
        <end position="116"/>
    </location>
</feature>
<keyword evidence="11" id="KW-1185">Reference proteome</keyword>
<feature type="compositionally biased region" description="Polar residues" evidence="8">
    <location>
        <begin position="1"/>
        <end position="21"/>
    </location>
</feature>
<evidence type="ECO:0000256" key="8">
    <source>
        <dbReference type="SAM" id="MobiDB-lite"/>
    </source>
</evidence>
<evidence type="ECO:0000313" key="11">
    <source>
        <dbReference type="Proteomes" id="UP000000599"/>
    </source>
</evidence>
<dbReference type="GO" id="GO:0004708">
    <property type="term" value="F:MAP kinase kinase activity"/>
    <property type="evidence" value="ECO:0007669"/>
    <property type="project" value="EnsemblFungi"/>
</dbReference>
<keyword evidence="4 6" id="KW-0067">ATP-binding</keyword>
<dbReference type="PROSITE" id="PS00107">
    <property type="entry name" value="PROTEIN_KINASE_ATP"/>
    <property type="match status" value="1"/>
</dbReference>
<dbReference type="PROSITE" id="PS00108">
    <property type="entry name" value="PROTEIN_KINASE_ST"/>
    <property type="match status" value="1"/>
</dbReference>
<evidence type="ECO:0000256" key="3">
    <source>
        <dbReference type="ARBA" id="ARBA00022777"/>
    </source>
</evidence>
<feature type="region of interest" description="Disordered" evidence="8">
    <location>
        <begin position="1"/>
        <end position="81"/>
    </location>
</feature>
<dbReference type="InterPro" id="IPR008271">
    <property type="entry name" value="Ser/Thr_kinase_AS"/>
</dbReference>
<evidence type="ECO:0000256" key="7">
    <source>
        <dbReference type="RuleBase" id="RU000304"/>
    </source>
</evidence>
<dbReference type="GeneID" id="2900146"/>